<organism evidence="2 3">
    <name type="scientific">Hypsizygus marmoreus</name>
    <name type="common">White beech mushroom</name>
    <name type="synonym">Agaricus marmoreus</name>
    <dbReference type="NCBI Taxonomy" id="39966"/>
    <lineage>
        <taxon>Eukaryota</taxon>
        <taxon>Fungi</taxon>
        <taxon>Dikarya</taxon>
        <taxon>Basidiomycota</taxon>
        <taxon>Agaricomycotina</taxon>
        <taxon>Agaricomycetes</taxon>
        <taxon>Agaricomycetidae</taxon>
        <taxon>Agaricales</taxon>
        <taxon>Tricholomatineae</taxon>
        <taxon>Lyophyllaceae</taxon>
        <taxon>Hypsizygus</taxon>
    </lineage>
</organism>
<feature type="compositionally biased region" description="Low complexity" evidence="1">
    <location>
        <begin position="110"/>
        <end position="120"/>
    </location>
</feature>
<proteinExistence type="predicted"/>
<feature type="region of interest" description="Disordered" evidence="1">
    <location>
        <begin position="174"/>
        <end position="246"/>
    </location>
</feature>
<evidence type="ECO:0000313" key="3">
    <source>
        <dbReference type="Proteomes" id="UP000076154"/>
    </source>
</evidence>
<sequence>MSPRPILKQSARRAPNTPLAVHFPPSPSLTTHTFATHSRTAYDRSPIVVSPNSCALPERGCPGRTYMLDEASTPTPMMPKRGHPYGGRDLHPRAIALNAARQQQEDAGRSLLPPLIPDLSSESDESDGFASPPLEPSYHPQSSYMYGLAIPQDKFTSVDIDMYGPGSFSSSALSFLPHPPSSPTRYNHELSPYDEPLSSKPKRRRERKHDSSRTPDRIPGGSDDVPDSPTQSYSRKSRASALSSSLAARHATSCFRIEDDGCLGGF</sequence>
<gene>
    <name evidence="2" type="ORF">Hypma_009346</name>
</gene>
<accession>A0A369JSP3</accession>
<feature type="region of interest" description="Disordered" evidence="1">
    <location>
        <begin position="1"/>
        <end position="32"/>
    </location>
</feature>
<dbReference type="Proteomes" id="UP000076154">
    <property type="component" value="Unassembled WGS sequence"/>
</dbReference>
<feature type="region of interest" description="Disordered" evidence="1">
    <location>
        <begin position="100"/>
        <end position="137"/>
    </location>
</feature>
<comment type="caution">
    <text evidence="2">The sequence shown here is derived from an EMBL/GenBank/DDBJ whole genome shotgun (WGS) entry which is preliminary data.</text>
</comment>
<dbReference type="AlphaFoldDB" id="A0A369JSP3"/>
<name>A0A369JSP3_HYPMA</name>
<evidence type="ECO:0000256" key="1">
    <source>
        <dbReference type="SAM" id="MobiDB-lite"/>
    </source>
</evidence>
<reference evidence="2" key="1">
    <citation type="submission" date="2018-04" db="EMBL/GenBank/DDBJ databases">
        <title>Whole genome sequencing of Hypsizygus marmoreus.</title>
        <authorList>
            <person name="Choi I.-G."/>
            <person name="Min B."/>
            <person name="Kim J.-G."/>
            <person name="Kim S."/>
            <person name="Oh Y.-L."/>
            <person name="Kong W.-S."/>
            <person name="Park H."/>
            <person name="Jeong J."/>
            <person name="Song E.-S."/>
        </authorList>
    </citation>
    <scope>NUCLEOTIDE SEQUENCE [LARGE SCALE GENOMIC DNA]</scope>
    <source>
        <strain evidence="2">51987-8</strain>
    </source>
</reference>
<dbReference type="OrthoDB" id="3187054at2759"/>
<evidence type="ECO:0000313" key="2">
    <source>
        <dbReference type="EMBL" id="RDB23395.1"/>
    </source>
</evidence>
<dbReference type="EMBL" id="LUEZ02000046">
    <property type="protein sequence ID" value="RDB23395.1"/>
    <property type="molecule type" value="Genomic_DNA"/>
</dbReference>
<dbReference type="InParanoid" id="A0A369JSP3"/>
<keyword evidence="3" id="KW-1185">Reference proteome</keyword>
<protein>
    <submittedName>
        <fullName evidence="2">Uncharacterized protein</fullName>
    </submittedName>
</protein>